<dbReference type="OrthoDB" id="8454392at2"/>
<dbReference type="AlphaFoldDB" id="A0A4S8NZ15"/>
<comment type="caution">
    <text evidence="1">The sequence shown here is derived from an EMBL/GenBank/DDBJ whole genome shotgun (WGS) entry which is preliminary data.</text>
</comment>
<sequence>MADIISIKDRLKTGRQSLATQVAQERAKGEVLLFTGIFYERFEPLSTWSRVELSTGMPSLPSPANPA</sequence>
<reference evidence="1 2" key="1">
    <citation type="submission" date="2019-04" db="EMBL/GenBank/DDBJ databases">
        <title>Genome sequence of strain shin9-1.</title>
        <authorList>
            <person name="Gao J."/>
            <person name="Sun J."/>
        </authorList>
    </citation>
    <scope>NUCLEOTIDE SEQUENCE [LARGE SCALE GENOMIC DNA]</scope>
    <source>
        <strain evidence="2">shin9-1</strain>
    </source>
</reference>
<organism evidence="1 2">
    <name type="scientific">Peteryoungia ipomoeae</name>
    <dbReference type="NCBI Taxonomy" id="1210932"/>
    <lineage>
        <taxon>Bacteria</taxon>
        <taxon>Pseudomonadati</taxon>
        <taxon>Pseudomonadota</taxon>
        <taxon>Alphaproteobacteria</taxon>
        <taxon>Hyphomicrobiales</taxon>
        <taxon>Rhizobiaceae</taxon>
        <taxon>Peteryoungia</taxon>
    </lineage>
</organism>
<name>A0A4S8NZ15_9HYPH</name>
<gene>
    <name evidence="1" type="ORF">FAA97_09835</name>
</gene>
<keyword evidence="2" id="KW-1185">Reference proteome</keyword>
<dbReference type="Proteomes" id="UP000308828">
    <property type="component" value="Unassembled WGS sequence"/>
</dbReference>
<dbReference type="EMBL" id="STGV01000003">
    <property type="protein sequence ID" value="THV22930.1"/>
    <property type="molecule type" value="Genomic_DNA"/>
</dbReference>
<dbReference type="RefSeq" id="WP_136598374.1">
    <property type="nucleotide sequence ID" value="NZ_STGV01000003.1"/>
</dbReference>
<accession>A0A4S8NZ15</accession>
<evidence type="ECO:0000313" key="2">
    <source>
        <dbReference type="Proteomes" id="UP000308828"/>
    </source>
</evidence>
<evidence type="ECO:0000313" key="1">
    <source>
        <dbReference type="EMBL" id="THV22930.1"/>
    </source>
</evidence>
<protein>
    <submittedName>
        <fullName evidence="1">Uncharacterized protein</fullName>
    </submittedName>
</protein>
<proteinExistence type="predicted"/>